<dbReference type="PROSITE" id="PS50109">
    <property type="entry name" value="HIS_KIN"/>
    <property type="match status" value="1"/>
</dbReference>
<evidence type="ECO:0000259" key="18">
    <source>
        <dbReference type="PROSITE" id="PS50110"/>
    </source>
</evidence>
<evidence type="ECO:0000259" key="20">
    <source>
        <dbReference type="PROSITE" id="PS50894"/>
    </source>
</evidence>
<reference evidence="21 22" key="1">
    <citation type="submission" date="2018-01" db="EMBL/GenBank/DDBJ databases">
        <title>The complete genome sequence of Chromatium okenii LaCa, a purple sulfur bacterium with a turbulent life.</title>
        <authorList>
            <person name="Luedin S.M."/>
            <person name="Liechti N."/>
            <person name="Storelli N."/>
            <person name="Danza F."/>
            <person name="Wittwer M."/>
            <person name="Pothier J.F."/>
            <person name="Tonolla M.A."/>
        </authorList>
    </citation>
    <scope>NUCLEOTIDE SEQUENCE [LARGE SCALE GENOMIC DNA]</scope>
    <source>
        <strain evidence="21 22">LaCa</strain>
    </source>
</reference>
<dbReference type="Pfam" id="PF00072">
    <property type="entry name" value="Response_reg"/>
    <property type="match status" value="1"/>
</dbReference>
<keyword evidence="22" id="KW-1185">Reference proteome</keyword>
<dbReference type="SMART" id="SM00448">
    <property type="entry name" value="REC"/>
    <property type="match status" value="1"/>
</dbReference>
<keyword evidence="13" id="KW-0902">Two-component regulatory system</keyword>
<feature type="modified residue" description="4-aspartylphosphate" evidence="16">
    <location>
        <position position="381"/>
    </location>
</feature>
<dbReference type="PRINTS" id="PR00344">
    <property type="entry name" value="BCTRLSENSOR"/>
</dbReference>
<dbReference type="GO" id="GO:0005524">
    <property type="term" value="F:ATP binding"/>
    <property type="evidence" value="ECO:0007669"/>
    <property type="project" value="UniProtKB-KW"/>
</dbReference>
<dbReference type="SUPFAM" id="SSF47384">
    <property type="entry name" value="Homodimeric domain of signal transducing histidine kinase"/>
    <property type="match status" value="1"/>
</dbReference>
<dbReference type="Gene3D" id="3.30.450.20">
    <property type="entry name" value="PAS domain"/>
    <property type="match status" value="1"/>
</dbReference>
<dbReference type="InterPro" id="IPR001610">
    <property type="entry name" value="PAC"/>
</dbReference>
<dbReference type="InterPro" id="IPR004358">
    <property type="entry name" value="Sig_transdc_His_kin-like_C"/>
</dbReference>
<dbReference type="AlphaFoldDB" id="A0A2S7XU34"/>
<dbReference type="GO" id="GO:0000155">
    <property type="term" value="F:phosphorelay sensor kinase activity"/>
    <property type="evidence" value="ECO:0007669"/>
    <property type="project" value="InterPro"/>
</dbReference>
<dbReference type="Pfam" id="PF00512">
    <property type="entry name" value="HisKA"/>
    <property type="match status" value="1"/>
</dbReference>
<dbReference type="OrthoDB" id="5563233at2"/>
<dbReference type="CDD" id="cd00082">
    <property type="entry name" value="HisKA"/>
    <property type="match status" value="1"/>
</dbReference>
<protein>
    <recommendedName>
        <fullName evidence="3">histidine kinase</fullName>
        <ecNumber evidence="3">2.7.13.3</ecNumber>
    </recommendedName>
</protein>
<gene>
    <name evidence="21" type="ORF">CXB77_02900</name>
</gene>
<feature type="domain" description="HPt" evidence="20">
    <location>
        <begin position="465"/>
        <end position="550"/>
    </location>
</feature>
<evidence type="ECO:0000313" key="22">
    <source>
        <dbReference type="Proteomes" id="UP000239936"/>
    </source>
</evidence>
<evidence type="ECO:0000256" key="13">
    <source>
        <dbReference type="ARBA" id="ARBA00023012"/>
    </source>
</evidence>
<dbReference type="Gene3D" id="3.30.565.10">
    <property type="entry name" value="Histidine kinase-like ATPase, C-terminal domain"/>
    <property type="match status" value="1"/>
</dbReference>
<evidence type="ECO:0000256" key="8">
    <source>
        <dbReference type="ARBA" id="ARBA00022692"/>
    </source>
</evidence>
<evidence type="ECO:0000256" key="15">
    <source>
        <dbReference type="PROSITE-ProRule" id="PRU00110"/>
    </source>
</evidence>
<dbReference type="GO" id="GO:0009927">
    <property type="term" value="F:histidine phosphotransfer kinase activity"/>
    <property type="evidence" value="ECO:0007669"/>
    <property type="project" value="TreeGrafter"/>
</dbReference>
<comment type="catalytic activity">
    <reaction evidence="1">
        <text>ATP + protein L-histidine = ADP + protein N-phospho-L-histidine.</text>
        <dbReference type="EC" id="2.7.13.3"/>
    </reaction>
</comment>
<accession>A0A2S7XU34</accession>
<dbReference type="InterPro" id="IPR035965">
    <property type="entry name" value="PAS-like_dom_sf"/>
</dbReference>
<dbReference type="GO" id="GO:0005886">
    <property type="term" value="C:plasma membrane"/>
    <property type="evidence" value="ECO:0007669"/>
    <property type="project" value="UniProtKB-SubCell"/>
</dbReference>
<dbReference type="FunFam" id="3.30.565.10:FF:000010">
    <property type="entry name" value="Sensor histidine kinase RcsC"/>
    <property type="match status" value="1"/>
</dbReference>
<dbReference type="Gene3D" id="1.20.120.160">
    <property type="entry name" value="HPT domain"/>
    <property type="match status" value="1"/>
</dbReference>
<evidence type="ECO:0000256" key="4">
    <source>
        <dbReference type="ARBA" id="ARBA00022475"/>
    </source>
</evidence>
<dbReference type="CDD" id="cd16922">
    <property type="entry name" value="HATPase_EvgS-ArcB-TorS-like"/>
    <property type="match status" value="1"/>
</dbReference>
<dbReference type="CDD" id="cd17546">
    <property type="entry name" value="REC_hyHK_CKI1_RcsC-like"/>
    <property type="match status" value="1"/>
</dbReference>
<feature type="domain" description="PAC" evidence="19">
    <location>
        <begin position="11"/>
        <end position="63"/>
    </location>
</feature>
<dbReference type="SUPFAM" id="SSF55785">
    <property type="entry name" value="PYP-like sensor domain (PAS domain)"/>
    <property type="match status" value="1"/>
</dbReference>
<dbReference type="Gene3D" id="1.10.287.130">
    <property type="match status" value="1"/>
</dbReference>
<dbReference type="SUPFAM" id="SSF52172">
    <property type="entry name" value="CheY-like"/>
    <property type="match status" value="1"/>
</dbReference>
<keyword evidence="14" id="KW-0472">Membrane</keyword>
<evidence type="ECO:0000256" key="1">
    <source>
        <dbReference type="ARBA" id="ARBA00000085"/>
    </source>
</evidence>
<evidence type="ECO:0000256" key="3">
    <source>
        <dbReference type="ARBA" id="ARBA00012438"/>
    </source>
</evidence>
<dbReference type="PANTHER" id="PTHR43047">
    <property type="entry name" value="TWO-COMPONENT HISTIDINE PROTEIN KINASE"/>
    <property type="match status" value="1"/>
</dbReference>
<feature type="modified residue" description="Phosphohistidine" evidence="15">
    <location>
        <position position="504"/>
    </location>
</feature>
<dbReference type="InterPro" id="IPR005467">
    <property type="entry name" value="His_kinase_dom"/>
</dbReference>
<dbReference type="InterPro" id="IPR011006">
    <property type="entry name" value="CheY-like_superfamily"/>
</dbReference>
<evidence type="ECO:0000259" key="17">
    <source>
        <dbReference type="PROSITE" id="PS50109"/>
    </source>
</evidence>
<evidence type="ECO:0000256" key="2">
    <source>
        <dbReference type="ARBA" id="ARBA00004429"/>
    </source>
</evidence>
<keyword evidence="11" id="KW-0067">ATP-binding</keyword>
<dbReference type="FunFam" id="1.10.287.130:FF:000004">
    <property type="entry name" value="Ethylene receptor 1"/>
    <property type="match status" value="1"/>
</dbReference>
<dbReference type="InterPro" id="IPR036890">
    <property type="entry name" value="HATPase_C_sf"/>
</dbReference>
<dbReference type="InterPro" id="IPR000700">
    <property type="entry name" value="PAS-assoc_C"/>
</dbReference>
<evidence type="ECO:0000256" key="14">
    <source>
        <dbReference type="ARBA" id="ARBA00023136"/>
    </source>
</evidence>
<keyword evidence="5" id="KW-0997">Cell inner membrane</keyword>
<dbReference type="EC" id="2.7.13.3" evidence="3"/>
<evidence type="ECO:0000313" key="21">
    <source>
        <dbReference type="EMBL" id="PQJ97254.1"/>
    </source>
</evidence>
<keyword evidence="9" id="KW-0547">Nucleotide-binding</keyword>
<keyword evidence="8" id="KW-0812">Transmembrane</keyword>
<evidence type="ECO:0000256" key="12">
    <source>
        <dbReference type="ARBA" id="ARBA00022989"/>
    </source>
</evidence>
<dbReference type="PROSITE" id="PS50894">
    <property type="entry name" value="HPT"/>
    <property type="match status" value="1"/>
</dbReference>
<dbReference type="PROSITE" id="PS50110">
    <property type="entry name" value="RESPONSE_REGULATORY"/>
    <property type="match status" value="1"/>
</dbReference>
<feature type="domain" description="Response regulatory" evidence="18">
    <location>
        <begin position="332"/>
        <end position="446"/>
    </location>
</feature>
<dbReference type="InterPro" id="IPR036097">
    <property type="entry name" value="HisK_dim/P_sf"/>
</dbReference>
<proteinExistence type="predicted"/>
<name>A0A2S7XU34_9GAMM</name>
<organism evidence="21 22">
    <name type="scientific">Chromatium okenii</name>
    <dbReference type="NCBI Taxonomy" id="61644"/>
    <lineage>
        <taxon>Bacteria</taxon>
        <taxon>Pseudomonadati</taxon>
        <taxon>Pseudomonadota</taxon>
        <taxon>Gammaproteobacteria</taxon>
        <taxon>Chromatiales</taxon>
        <taxon>Chromatiaceae</taxon>
        <taxon>Chromatium</taxon>
    </lineage>
</organism>
<evidence type="ECO:0000256" key="10">
    <source>
        <dbReference type="ARBA" id="ARBA00022777"/>
    </source>
</evidence>
<keyword evidence="7" id="KW-0808">Transferase</keyword>
<dbReference type="CDD" id="cd00088">
    <property type="entry name" value="HPT"/>
    <property type="match status" value="1"/>
</dbReference>
<dbReference type="SUPFAM" id="SSF47226">
    <property type="entry name" value="Histidine-containing phosphotransfer domain, HPT domain"/>
    <property type="match status" value="1"/>
</dbReference>
<dbReference type="InterPro" id="IPR008207">
    <property type="entry name" value="Sig_transdc_His_kin_Hpt_dom"/>
</dbReference>
<sequence length="550" mass="61346">MWDTLAKTGCWRGEVWNRRKTGEEYLELLSIQAIRNNDGETVGYLGVFGDLSSAKREEELELARQAAEDAMRMKTQFLANMSHEIRTPLTAIIGFAETMTDSRQTLAERAHAVDTIIRNGRHLQSLLNDVLDFSKIRAKRIELEYLRTSLPELLAAAVDSARAQTEEKQLEFGVHFMPPLPLHIRTDPTRARQIIFNLLSNAIKFTDIGAVRLIVSFIPEQELLAISVQDTGCGIEDEHIEALFEPFAQADRSTTRRFGGTGLGLSISKELAEQLGGEIQVSSAVGMGSVFTVTLATGPIDTADLVWDLHEFNQSSGVRPVRTVRAPTLFGNVLLADDNRANQDLIALYLRRCGLQVEIAKNGQEAVEKAQQADFDLVLMDMRMPIMGGLDATELLRLTGFDKPIVALSANVERSDIEAALAVGCDTYLPKPIHLDAFYQMLMHYLPQGEHAHHAVKINSLQLENDPELAQLQRQFHAELPQRLARMRAAYIAADWDELRSQAHQIKGVGTNFGMPELTRLAGAMEFQVLRGDISEVADLIEDMAHLWQQ</sequence>
<dbReference type="SMART" id="SM00388">
    <property type="entry name" value="HisKA"/>
    <property type="match status" value="1"/>
</dbReference>
<dbReference type="EMBL" id="PPGH01000016">
    <property type="protein sequence ID" value="PQJ97254.1"/>
    <property type="molecule type" value="Genomic_DNA"/>
</dbReference>
<evidence type="ECO:0000256" key="6">
    <source>
        <dbReference type="ARBA" id="ARBA00022553"/>
    </source>
</evidence>
<dbReference type="Pfam" id="PF01627">
    <property type="entry name" value="Hpt"/>
    <property type="match status" value="1"/>
</dbReference>
<evidence type="ECO:0000256" key="5">
    <source>
        <dbReference type="ARBA" id="ARBA00022519"/>
    </source>
</evidence>
<dbReference type="InterPro" id="IPR036641">
    <property type="entry name" value="HPT_dom_sf"/>
</dbReference>
<dbReference type="InterPro" id="IPR001789">
    <property type="entry name" value="Sig_transdc_resp-reg_receiver"/>
</dbReference>
<dbReference type="SMART" id="SM00387">
    <property type="entry name" value="HATPase_c"/>
    <property type="match status" value="1"/>
</dbReference>
<feature type="domain" description="Histidine kinase" evidence="17">
    <location>
        <begin position="80"/>
        <end position="299"/>
    </location>
</feature>
<dbReference type="Proteomes" id="UP000239936">
    <property type="component" value="Unassembled WGS sequence"/>
</dbReference>
<dbReference type="RefSeq" id="WP_105072720.1">
    <property type="nucleotide sequence ID" value="NZ_PPGH01000016.1"/>
</dbReference>
<evidence type="ECO:0000256" key="16">
    <source>
        <dbReference type="PROSITE-ProRule" id="PRU00169"/>
    </source>
</evidence>
<evidence type="ECO:0000259" key="19">
    <source>
        <dbReference type="PROSITE" id="PS50113"/>
    </source>
</evidence>
<dbReference type="SMART" id="SM00086">
    <property type="entry name" value="PAC"/>
    <property type="match status" value="1"/>
</dbReference>
<evidence type="ECO:0000256" key="7">
    <source>
        <dbReference type="ARBA" id="ARBA00022679"/>
    </source>
</evidence>
<dbReference type="Pfam" id="PF02518">
    <property type="entry name" value="HATPase_c"/>
    <property type="match status" value="1"/>
</dbReference>
<keyword evidence="10" id="KW-0418">Kinase</keyword>
<dbReference type="InterPro" id="IPR003661">
    <property type="entry name" value="HisK_dim/P_dom"/>
</dbReference>
<dbReference type="PANTHER" id="PTHR43047:SF72">
    <property type="entry name" value="OSMOSENSING HISTIDINE PROTEIN KINASE SLN1"/>
    <property type="match status" value="1"/>
</dbReference>
<evidence type="ECO:0000256" key="9">
    <source>
        <dbReference type="ARBA" id="ARBA00022741"/>
    </source>
</evidence>
<comment type="subcellular location">
    <subcellularLocation>
        <location evidence="2">Cell inner membrane</location>
        <topology evidence="2">Multi-pass membrane protein</topology>
    </subcellularLocation>
</comment>
<comment type="caution">
    <text evidence="21">The sequence shown here is derived from an EMBL/GenBank/DDBJ whole genome shotgun (WGS) entry which is preliminary data.</text>
</comment>
<keyword evidence="6 16" id="KW-0597">Phosphoprotein</keyword>
<keyword evidence="4" id="KW-1003">Cell membrane</keyword>
<dbReference type="PROSITE" id="PS50113">
    <property type="entry name" value="PAC"/>
    <property type="match status" value="1"/>
</dbReference>
<dbReference type="SUPFAM" id="SSF55874">
    <property type="entry name" value="ATPase domain of HSP90 chaperone/DNA topoisomerase II/histidine kinase"/>
    <property type="match status" value="1"/>
</dbReference>
<keyword evidence="12" id="KW-1133">Transmembrane helix</keyword>
<dbReference type="Gene3D" id="3.40.50.2300">
    <property type="match status" value="1"/>
</dbReference>
<evidence type="ECO:0000256" key="11">
    <source>
        <dbReference type="ARBA" id="ARBA00022840"/>
    </source>
</evidence>
<dbReference type="InterPro" id="IPR003594">
    <property type="entry name" value="HATPase_dom"/>
</dbReference>